<evidence type="ECO:0000313" key="1">
    <source>
        <dbReference type="EMBL" id="KAK3230656.1"/>
    </source>
</evidence>
<dbReference type="AlphaFoldDB" id="A0AAE0B6D7"/>
<dbReference type="EMBL" id="JANJYJ010000001">
    <property type="protein sequence ID" value="KAK3230656.1"/>
    <property type="molecule type" value="Genomic_DNA"/>
</dbReference>
<reference evidence="1" key="1">
    <citation type="journal article" date="2023" name="Plant J.">
        <title>Genome sequences and population genomics provide insights into the demographic history, inbreeding, and mutation load of two 'living fossil' tree species of Dipteronia.</title>
        <authorList>
            <person name="Feng Y."/>
            <person name="Comes H.P."/>
            <person name="Chen J."/>
            <person name="Zhu S."/>
            <person name="Lu R."/>
            <person name="Zhang X."/>
            <person name="Li P."/>
            <person name="Qiu J."/>
            <person name="Olsen K.M."/>
            <person name="Qiu Y."/>
        </authorList>
    </citation>
    <scope>NUCLEOTIDE SEQUENCE</scope>
    <source>
        <strain evidence="1">NBL</strain>
    </source>
</reference>
<organism evidence="1 2">
    <name type="scientific">Dipteronia sinensis</name>
    <dbReference type="NCBI Taxonomy" id="43782"/>
    <lineage>
        <taxon>Eukaryota</taxon>
        <taxon>Viridiplantae</taxon>
        <taxon>Streptophyta</taxon>
        <taxon>Embryophyta</taxon>
        <taxon>Tracheophyta</taxon>
        <taxon>Spermatophyta</taxon>
        <taxon>Magnoliopsida</taxon>
        <taxon>eudicotyledons</taxon>
        <taxon>Gunneridae</taxon>
        <taxon>Pentapetalae</taxon>
        <taxon>rosids</taxon>
        <taxon>malvids</taxon>
        <taxon>Sapindales</taxon>
        <taxon>Sapindaceae</taxon>
        <taxon>Hippocastanoideae</taxon>
        <taxon>Acereae</taxon>
        <taxon>Dipteronia</taxon>
    </lineage>
</organism>
<dbReference type="Proteomes" id="UP001281410">
    <property type="component" value="Unassembled WGS sequence"/>
</dbReference>
<accession>A0AAE0B6D7</accession>
<name>A0AAE0B6D7_9ROSI</name>
<gene>
    <name evidence="1" type="ORF">Dsin_002537</name>
</gene>
<evidence type="ECO:0000313" key="2">
    <source>
        <dbReference type="Proteomes" id="UP001281410"/>
    </source>
</evidence>
<proteinExistence type="predicted"/>
<comment type="caution">
    <text evidence="1">The sequence shown here is derived from an EMBL/GenBank/DDBJ whole genome shotgun (WGS) entry which is preliminary data.</text>
</comment>
<protein>
    <submittedName>
        <fullName evidence="1">Uncharacterized protein</fullName>
    </submittedName>
</protein>
<sequence length="110" mass="11790">MQHSDSFATAAVAFAVEGTSTRPGEASSIAADATTLGCAVKDVLYFLVEESRQLPLPEKVVPHDPKRLRPVLHGLRRLLLLTLLIVTGKIAPPLPALDQPPVHVVLLAVR</sequence>
<keyword evidence="2" id="KW-1185">Reference proteome</keyword>